<dbReference type="EMBL" id="JAVRIF010000006">
    <property type="protein sequence ID" value="MDT0604304.1"/>
    <property type="molecule type" value="Genomic_DNA"/>
</dbReference>
<evidence type="ECO:0000313" key="1">
    <source>
        <dbReference type="EMBL" id="MDT0604304.1"/>
    </source>
</evidence>
<reference evidence="1 2" key="1">
    <citation type="submission" date="2023-09" db="EMBL/GenBank/DDBJ databases">
        <authorList>
            <person name="Rey-Velasco X."/>
        </authorList>
    </citation>
    <scope>NUCLEOTIDE SEQUENCE [LARGE SCALE GENOMIC DNA]</scope>
    <source>
        <strain evidence="1 2">W431</strain>
    </source>
</reference>
<comment type="caution">
    <text evidence="1">The sequence shown here is derived from an EMBL/GenBank/DDBJ whole genome shotgun (WGS) entry which is preliminary data.</text>
</comment>
<evidence type="ECO:0000313" key="2">
    <source>
        <dbReference type="Proteomes" id="UP001266357"/>
    </source>
</evidence>
<keyword evidence="2" id="KW-1185">Reference proteome</keyword>
<name>A0ABU3A2V9_9GAMM</name>
<proteinExistence type="predicted"/>
<dbReference type="Proteomes" id="UP001266357">
    <property type="component" value="Unassembled WGS sequence"/>
</dbReference>
<organism evidence="1 2">
    <name type="scientific">Thalassotalea castellviae</name>
    <dbReference type="NCBI Taxonomy" id="3075612"/>
    <lineage>
        <taxon>Bacteria</taxon>
        <taxon>Pseudomonadati</taxon>
        <taxon>Pseudomonadota</taxon>
        <taxon>Gammaproteobacteria</taxon>
        <taxon>Alteromonadales</taxon>
        <taxon>Colwelliaceae</taxon>
        <taxon>Thalassotalea</taxon>
    </lineage>
</organism>
<accession>A0ABU3A2V9</accession>
<sequence length="113" mass="13545">MELSKHAEVRMSQRGITNEMVNLIIRFGNAQFHEGCKIVSLNKKALKNLQVQNISQKIIDKIKALYVVYRSKKQLIVTTAFRKKRLKKDRKSFQQLMRKKEKWRRSLMQERKL</sequence>
<dbReference type="RefSeq" id="WP_311582110.1">
    <property type="nucleotide sequence ID" value="NZ_JAVRIF010000006.1"/>
</dbReference>
<gene>
    <name evidence="1" type="ORF">RM573_11920</name>
</gene>
<protein>
    <submittedName>
        <fullName evidence="1">DUF4258 domain-containing protein</fullName>
    </submittedName>
</protein>